<feature type="transmembrane region" description="Helical" evidence="5">
    <location>
        <begin position="342"/>
        <end position="363"/>
    </location>
</feature>
<feature type="transmembrane region" description="Helical" evidence="5">
    <location>
        <begin position="112"/>
        <end position="135"/>
    </location>
</feature>
<feature type="transmembrane region" description="Helical" evidence="5">
    <location>
        <begin position="23"/>
        <end position="48"/>
    </location>
</feature>
<dbReference type="PANTHER" id="PTHR23531">
    <property type="entry name" value="QUINOLENE RESISTANCE PROTEIN NORA"/>
    <property type="match status" value="1"/>
</dbReference>
<feature type="transmembrane region" description="Helical" evidence="5">
    <location>
        <begin position="214"/>
        <end position="234"/>
    </location>
</feature>
<keyword evidence="2 5" id="KW-0812">Transmembrane</keyword>
<keyword evidence="8" id="KW-1185">Reference proteome</keyword>
<dbReference type="SUPFAM" id="SSF103473">
    <property type="entry name" value="MFS general substrate transporter"/>
    <property type="match status" value="1"/>
</dbReference>
<evidence type="ECO:0000256" key="2">
    <source>
        <dbReference type="ARBA" id="ARBA00022692"/>
    </source>
</evidence>
<dbReference type="RefSeq" id="WP_271633113.1">
    <property type="nucleotide sequence ID" value="NZ_CP094970.1"/>
</dbReference>
<feature type="transmembrane region" description="Helical" evidence="5">
    <location>
        <begin position="60"/>
        <end position="80"/>
    </location>
</feature>
<comment type="subcellular location">
    <subcellularLocation>
        <location evidence="1">Cell membrane</location>
        <topology evidence="1">Multi-pass membrane protein</topology>
    </subcellularLocation>
</comment>
<gene>
    <name evidence="7" type="ORF">L0C25_17990</name>
</gene>
<feature type="transmembrane region" description="Helical" evidence="5">
    <location>
        <begin position="278"/>
        <end position="297"/>
    </location>
</feature>
<evidence type="ECO:0000259" key="6">
    <source>
        <dbReference type="PROSITE" id="PS50850"/>
    </source>
</evidence>
<dbReference type="Gene3D" id="1.20.1250.20">
    <property type="entry name" value="MFS general substrate transporter like domains"/>
    <property type="match status" value="1"/>
</dbReference>
<organism evidence="7 8">
    <name type="scientific">Solicola gregarius</name>
    <dbReference type="NCBI Taxonomy" id="2908642"/>
    <lineage>
        <taxon>Bacteria</taxon>
        <taxon>Bacillati</taxon>
        <taxon>Actinomycetota</taxon>
        <taxon>Actinomycetes</taxon>
        <taxon>Propionibacteriales</taxon>
        <taxon>Nocardioidaceae</taxon>
        <taxon>Solicola</taxon>
    </lineage>
</organism>
<dbReference type="InterPro" id="IPR036259">
    <property type="entry name" value="MFS_trans_sf"/>
</dbReference>
<sequence>MRRRTSSVSGPATGGSPLRSRSFLLLLVATFLSVGNYATLLSVVPLWAAEGGSDGTGVGATTGVMMGATVASQLCMGWLFRVLSLRNLFAIGAALMGIATPAYLMSNALGPVLAVSAVRGVGFGMVVVAGSALTADLIPARLIGKGVGLYGLSTGLPSVLCLPLGVWVAQEVGFAPVFWAMTAFTLAAVPTVLGVRGGGTPDDQPSETNTSGRLAPLAPGFVLMIGVSIGLGGLSTFLPLAIGHPLTASTALLAMSIGVNVGRLGVGAISDTIGPGRMVLPAVLSGAVGMAGIAVLAGSGPQAVAPVAAFAYGVGFGAVQNETLVVMLNRAGPKGRGLASTVWNMAYDGGAGVGAVLLGAVVALASHEAAFIVSAVLIAATAPVAWWDSRRT</sequence>
<evidence type="ECO:0000256" key="3">
    <source>
        <dbReference type="ARBA" id="ARBA00022989"/>
    </source>
</evidence>
<accession>A0AA46YKC0</accession>
<feature type="transmembrane region" description="Helical" evidence="5">
    <location>
        <begin position="87"/>
        <end position="106"/>
    </location>
</feature>
<dbReference type="AlphaFoldDB" id="A0AA46YKC0"/>
<feature type="transmembrane region" description="Helical" evidence="5">
    <location>
        <begin position="303"/>
        <end position="321"/>
    </location>
</feature>
<feature type="transmembrane region" description="Helical" evidence="5">
    <location>
        <begin position="174"/>
        <end position="193"/>
    </location>
</feature>
<keyword evidence="3 5" id="KW-1133">Transmembrane helix</keyword>
<dbReference type="PANTHER" id="PTHR23531:SF1">
    <property type="entry name" value="QUINOLENE RESISTANCE PROTEIN NORA"/>
    <property type="match status" value="1"/>
</dbReference>
<feature type="domain" description="Major facilitator superfamily (MFS) profile" evidence="6">
    <location>
        <begin position="22"/>
        <end position="392"/>
    </location>
</feature>
<feature type="transmembrane region" description="Helical" evidence="5">
    <location>
        <begin position="147"/>
        <end position="168"/>
    </location>
</feature>
<dbReference type="Pfam" id="PF07690">
    <property type="entry name" value="MFS_1"/>
    <property type="match status" value="1"/>
</dbReference>
<dbReference type="EMBL" id="CP094970">
    <property type="protein sequence ID" value="UYM04409.1"/>
    <property type="molecule type" value="Genomic_DNA"/>
</dbReference>
<dbReference type="PROSITE" id="PS50850">
    <property type="entry name" value="MFS"/>
    <property type="match status" value="1"/>
</dbReference>
<dbReference type="InterPro" id="IPR052714">
    <property type="entry name" value="MFS_Exporter"/>
</dbReference>
<feature type="transmembrane region" description="Helical" evidence="5">
    <location>
        <begin position="369"/>
        <end position="387"/>
    </location>
</feature>
<name>A0AA46YKC0_9ACTN</name>
<feature type="transmembrane region" description="Helical" evidence="5">
    <location>
        <begin position="246"/>
        <end position="266"/>
    </location>
</feature>
<protein>
    <submittedName>
        <fullName evidence="7">MFS transporter</fullName>
    </submittedName>
</protein>
<dbReference type="InterPro" id="IPR011701">
    <property type="entry name" value="MFS"/>
</dbReference>
<dbReference type="Proteomes" id="UP001164390">
    <property type="component" value="Chromosome"/>
</dbReference>
<evidence type="ECO:0000313" key="7">
    <source>
        <dbReference type="EMBL" id="UYM04409.1"/>
    </source>
</evidence>
<dbReference type="GO" id="GO:0022857">
    <property type="term" value="F:transmembrane transporter activity"/>
    <property type="evidence" value="ECO:0007669"/>
    <property type="project" value="InterPro"/>
</dbReference>
<evidence type="ECO:0000313" key="8">
    <source>
        <dbReference type="Proteomes" id="UP001164390"/>
    </source>
</evidence>
<dbReference type="GO" id="GO:0005886">
    <property type="term" value="C:plasma membrane"/>
    <property type="evidence" value="ECO:0007669"/>
    <property type="project" value="UniProtKB-SubCell"/>
</dbReference>
<dbReference type="InterPro" id="IPR020846">
    <property type="entry name" value="MFS_dom"/>
</dbReference>
<keyword evidence="4 5" id="KW-0472">Membrane</keyword>
<reference evidence="7" key="1">
    <citation type="submission" date="2022-01" db="EMBL/GenBank/DDBJ databases">
        <title>Nocardioidaceae gen. sp. A5X3R13.</title>
        <authorList>
            <person name="Lopez Marin M.A."/>
            <person name="Uhlik O."/>
        </authorList>
    </citation>
    <scope>NUCLEOTIDE SEQUENCE</scope>
    <source>
        <strain evidence="7">A5X3R13</strain>
    </source>
</reference>
<proteinExistence type="predicted"/>
<dbReference type="KEGG" id="sgrg:L0C25_17990"/>
<evidence type="ECO:0000256" key="1">
    <source>
        <dbReference type="ARBA" id="ARBA00004651"/>
    </source>
</evidence>
<evidence type="ECO:0000256" key="5">
    <source>
        <dbReference type="SAM" id="Phobius"/>
    </source>
</evidence>
<evidence type="ECO:0000256" key="4">
    <source>
        <dbReference type="ARBA" id="ARBA00023136"/>
    </source>
</evidence>